<gene>
    <name evidence="2" type="ORF">GO495_16450</name>
</gene>
<dbReference type="InterPro" id="IPR029060">
    <property type="entry name" value="PIN-like_dom_sf"/>
</dbReference>
<dbReference type="EMBL" id="WRXO01000004">
    <property type="protein sequence ID" value="MVT42183.1"/>
    <property type="molecule type" value="Genomic_DNA"/>
</dbReference>
<dbReference type="SUPFAM" id="SSF88723">
    <property type="entry name" value="PIN domain-like"/>
    <property type="match status" value="1"/>
</dbReference>
<evidence type="ECO:0000313" key="2">
    <source>
        <dbReference type="EMBL" id="MVT42183.1"/>
    </source>
</evidence>
<evidence type="ECO:0000259" key="1">
    <source>
        <dbReference type="Pfam" id="PF01850"/>
    </source>
</evidence>
<reference evidence="2 3" key="1">
    <citation type="submission" date="2019-12" db="EMBL/GenBank/DDBJ databases">
        <title>The draft genomic sequence of strain Chitinophaga oryziterrae JCM 16595.</title>
        <authorList>
            <person name="Zhang X."/>
        </authorList>
    </citation>
    <scope>NUCLEOTIDE SEQUENCE [LARGE SCALE GENOMIC DNA]</scope>
    <source>
        <strain evidence="2 3">JCM 16595</strain>
    </source>
</reference>
<keyword evidence="3" id="KW-1185">Reference proteome</keyword>
<dbReference type="Pfam" id="PF01850">
    <property type="entry name" value="PIN"/>
    <property type="match status" value="1"/>
</dbReference>
<dbReference type="InterPro" id="IPR002716">
    <property type="entry name" value="PIN_dom"/>
</dbReference>
<organism evidence="2 3">
    <name type="scientific">Chitinophaga oryziterrae</name>
    <dbReference type="NCBI Taxonomy" id="1031224"/>
    <lineage>
        <taxon>Bacteria</taxon>
        <taxon>Pseudomonadati</taxon>
        <taxon>Bacteroidota</taxon>
        <taxon>Chitinophagia</taxon>
        <taxon>Chitinophagales</taxon>
        <taxon>Chitinophagaceae</taxon>
        <taxon>Chitinophaga</taxon>
    </lineage>
</organism>
<proteinExistence type="predicted"/>
<name>A0A6N8JAK9_9BACT</name>
<evidence type="ECO:0000313" key="3">
    <source>
        <dbReference type="Proteomes" id="UP000468388"/>
    </source>
</evidence>
<protein>
    <submittedName>
        <fullName evidence="2">PIN domain-containing protein</fullName>
    </submittedName>
</protein>
<dbReference type="CDD" id="cd18692">
    <property type="entry name" value="PIN_VapC-like"/>
    <property type="match status" value="1"/>
</dbReference>
<feature type="domain" description="PIN" evidence="1">
    <location>
        <begin position="5"/>
        <end position="92"/>
    </location>
</feature>
<dbReference type="Proteomes" id="UP000468388">
    <property type="component" value="Unassembled WGS sequence"/>
</dbReference>
<accession>A0A6N8JAK9</accession>
<dbReference type="Gene3D" id="3.40.50.1010">
    <property type="entry name" value="5'-nuclease"/>
    <property type="match status" value="1"/>
</dbReference>
<comment type="caution">
    <text evidence="2">The sequence shown here is derived from an EMBL/GenBank/DDBJ whole genome shotgun (WGS) entry which is preliminary data.</text>
</comment>
<dbReference type="AlphaFoldDB" id="A0A6N8JAK9"/>
<sequence>MAPKLITDSNSFISTQVLQELCNIVTRKFKFSYEQAATAIKECSQNNNLHTNTEDTVLQACQIADRYGFSFYDSMIVAAALESNCNMLYSEDLHDGQVIDGKLTVKNPFK</sequence>